<dbReference type="AlphaFoldDB" id="E0VT77"/>
<dbReference type="GeneID" id="8230121"/>
<evidence type="ECO:0000313" key="2">
    <source>
        <dbReference type="EMBL" id="EEB16583.1"/>
    </source>
</evidence>
<reference evidence="2" key="1">
    <citation type="submission" date="2007-04" db="EMBL/GenBank/DDBJ databases">
        <title>Annotation of Pediculus humanus corporis strain USDA.</title>
        <authorList>
            <person name="Kirkness E."/>
            <person name="Hannick L."/>
            <person name="Hass B."/>
            <person name="Bruggner R."/>
            <person name="Lawson D."/>
            <person name="Bidwell S."/>
            <person name="Joardar V."/>
            <person name="Caler E."/>
            <person name="Walenz B."/>
            <person name="Inman J."/>
            <person name="Schobel S."/>
            <person name="Galinsky K."/>
            <person name="Amedeo P."/>
            <person name="Strausberg R."/>
        </authorList>
    </citation>
    <scope>NUCLEOTIDE SEQUENCE</scope>
    <source>
        <strain evidence="2">USDA</strain>
    </source>
</reference>
<dbReference type="CTD" id="8230121"/>
<protein>
    <submittedName>
        <fullName evidence="2 3">Uncharacterized protein</fullName>
    </submittedName>
</protein>
<sequence length="93" mass="10635">MNCTGSRKFQKVCFCSDKWTTENSSRSFNCSSSTISSLPETDDDDVDKNKMKKQGKKNKSGIFSSFFTSKIFSPGFRKDVKTVNPMLKVERIW</sequence>
<dbReference type="InParanoid" id="E0VT77"/>
<dbReference type="Proteomes" id="UP000009046">
    <property type="component" value="Unassembled WGS sequence"/>
</dbReference>
<dbReference type="RefSeq" id="XP_002429321.1">
    <property type="nucleotide sequence ID" value="XM_002429276.1"/>
</dbReference>
<name>E0VT77_PEDHC</name>
<dbReference type="VEuPathDB" id="VectorBase:PHUM427970"/>
<keyword evidence="4" id="KW-1185">Reference proteome</keyword>
<feature type="compositionally biased region" description="Low complexity" evidence="1">
    <location>
        <begin position="24"/>
        <end position="37"/>
    </location>
</feature>
<dbReference type="KEGG" id="phu:Phum_PHUM427970"/>
<dbReference type="EnsemblMetazoa" id="PHUM427970-RA">
    <property type="protein sequence ID" value="PHUM427970-PA"/>
    <property type="gene ID" value="PHUM427970"/>
</dbReference>
<evidence type="ECO:0000313" key="4">
    <source>
        <dbReference type="Proteomes" id="UP000009046"/>
    </source>
</evidence>
<reference evidence="3" key="3">
    <citation type="submission" date="2020-05" db="UniProtKB">
        <authorList>
            <consortium name="EnsemblMetazoa"/>
        </authorList>
    </citation>
    <scope>IDENTIFICATION</scope>
    <source>
        <strain evidence="3">USDA</strain>
    </source>
</reference>
<reference evidence="2" key="2">
    <citation type="submission" date="2007-04" db="EMBL/GenBank/DDBJ databases">
        <title>The genome of the human body louse.</title>
        <authorList>
            <consortium name="The Human Body Louse Genome Consortium"/>
            <person name="Kirkness E."/>
            <person name="Walenz B."/>
            <person name="Hass B."/>
            <person name="Bruggner R."/>
            <person name="Strausberg R."/>
        </authorList>
    </citation>
    <scope>NUCLEOTIDE SEQUENCE</scope>
    <source>
        <strain evidence="2">USDA</strain>
    </source>
</reference>
<feature type="region of interest" description="Disordered" evidence="1">
    <location>
        <begin position="21"/>
        <end position="57"/>
    </location>
</feature>
<dbReference type="HOGENOM" id="CLU_2402310_0_0_1"/>
<accession>E0VT77</accession>
<gene>
    <name evidence="3" type="primary">8230121</name>
    <name evidence="2" type="ORF">Phum_PHUM427970</name>
</gene>
<organism>
    <name type="scientific">Pediculus humanus subsp. corporis</name>
    <name type="common">Body louse</name>
    <dbReference type="NCBI Taxonomy" id="121224"/>
    <lineage>
        <taxon>Eukaryota</taxon>
        <taxon>Metazoa</taxon>
        <taxon>Ecdysozoa</taxon>
        <taxon>Arthropoda</taxon>
        <taxon>Hexapoda</taxon>
        <taxon>Insecta</taxon>
        <taxon>Pterygota</taxon>
        <taxon>Neoptera</taxon>
        <taxon>Paraneoptera</taxon>
        <taxon>Psocodea</taxon>
        <taxon>Troctomorpha</taxon>
        <taxon>Phthiraptera</taxon>
        <taxon>Anoplura</taxon>
        <taxon>Pediculidae</taxon>
        <taxon>Pediculus</taxon>
    </lineage>
</organism>
<dbReference type="EMBL" id="DS235760">
    <property type="protein sequence ID" value="EEB16583.1"/>
    <property type="molecule type" value="Genomic_DNA"/>
</dbReference>
<evidence type="ECO:0000256" key="1">
    <source>
        <dbReference type="SAM" id="MobiDB-lite"/>
    </source>
</evidence>
<proteinExistence type="predicted"/>
<dbReference type="EMBL" id="AAZO01005229">
    <property type="status" value="NOT_ANNOTATED_CDS"/>
    <property type="molecule type" value="Genomic_DNA"/>
</dbReference>
<evidence type="ECO:0000313" key="3">
    <source>
        <dbReference type="EnsemblMetazoa" id="PHUM427970-PA"/>
    </source>
</evidence>